<evidence type="ECO:0000259" key="3">
    <source>
        <dbReference type="PROSITE" id="PS50902"/>
    </source>
</evidence>
<sequence length="269" mass="27880">MCFPGKRQKALLSDDPAPSKKPSSTTNGTQSTPVATSSAPAPTPAPAPAPEPTAEAPVTATEETTTMSSPKIAIIIYSMYGHIAKLAEAVKAGVETAGGSATIYQIAETLSPEVLAALHAPPKPDYPIINPDQLPEFDGFIFGIPTRYGNFPAQWKAFWDQTGGLWAKGALAGKYASVFVSTGTPGGGQETTAINSISTLVHHGIIFVPLGYSTTFAQLANLTEVHGGSPWGAGTFAGADGSRQPSALETEVATAQGTLFYNTLAKVKF</sequence>
<reference evidence="4 5" key="1">
    <citation type="submission" date="2022-09" db="EMBL/GenBank/DDBJ databases">
        <authorList>
            <person name="Palmer J.M."/>
        </authorList>
    </citation>
    <scope>NUCLEOTIDE SEQUENCE [LARGE SCALE GENOMIC DNA]</scope>
    <source>
        <strain evidence="4 5">DSM 7382</strain>
    </source>
</reference>
<feature type="compositionally biased region" description="Low complexity" evidence="2">
    <location>
        <begin position="52"/>
        <end position="65"/>
    </location>
</feature>
<feature type="region of interest" description="Disordered" evidence="2">
    <location>
        <begin position="1"/>
        <end position="65"/>
    </location>
</feature>
<dbReference type="PANTHER" id="PTHR30546">
    <property type="entry name" value="FLAVODOXIN-RELATED PROTEIN WRBA-RELATED"/>
    <property type="match status" value="1"/>
</dbReference>
<dbReference type="Gene3D" id="3.40.50.360">
    <property type="match status" value="1"/>
</dbReference>
<dbReference type="InterPro" id="IPR029039">
    <property type="entry name" value="Flavoprotein-like_sf"/>
</dbReference>
<evidence type="ECO:0000313" key="5">
    <source>
        <dbReference type="Proteomes" id="UP001385951"/>
    </source>
</evidence>
<dbReference type="InterPro" id="IPR008254">
    <property type="entry name" value="Flavodoxin/NO_synth"/>
</dbReference>
<protein>
    <submittedName>
        <fullName evidence="4">Flavodoxin-like fold protein</fullName>
    </submittedName>
</protein>
<keyword evidence="5" id="KW-1185">Reference proteome</keyword>
<feature type="domain" description="Flavodoxin-like" evidence="3">
    <location>
        <begin position="72"/>
        <end position="260"/>
    </location>
</feature>
<dbReference type="NCBIfam" id="TIGR01755">
    <property type="entry name" value="flav_wrbA"/>
    <property type="match status" value="1"/>
</dbReference>
<proteinExistence type="inferred from homology"/>
<comment type="caution">
    <text evidence="4">The sequence shown here is derived from an EMBL/GenBank/DDBJ whole genome shotgun (WGS) entry which is preliminary data.</text>
</comment>
<dbReference type="GO" id="GO:0010181">
    <property type="term" value="F:FMN binding"/>
    <property type="evidence" value="ECO:0007669"/>
    <property type="project" value="InterPro"/>
</dbReference>
<accession>A0AAW0FP24</accession>
<dbReference type="InterPro" id="IPR010089">
    <property type="entry name" value="Flavoprotein_WrbA-like"/>
</dbReference>
<feature type="compositionally biased region" description="Pro residues" evidence="2">
    <location>
        <begin position="41"/>
        <end position="51"/>
    </location>
</feature>
<gene>
    <name evidence="4" type="primary">PST2_1</name>
    <name evidence="4" type="ORF">QCA50_013697</name>
</gene>
<dbReference type="Proteomes" id="UP001385951">
    <property type="component" value="Unassembled WGS sequence"/>
</dbReference>
<organism evidence="4 5">
    <name type="scientific">Cerrena zonata</name>
    <dbReference type="NCBI Taxonomy" id="2478898"/>
    <lineage>
        <taxon>Eukaryota</taxon>
        <taxon>Fungi</taxon>
        <taxon>Dikarya</taxon>
        <taxon>Basidiomycota</taxon>
        <taxon>Agaricomycotina</taxon>
        <taxon>Agaricomycetes</taxon>
        <taxon>Polyporales</taxon>
        <taxon>Cerrenaceae</taxon>
        <taxon>Cerrena</taxon>
    </lineage>
</organism>
<dbReference type="AlphaFoldDB" id="A0AAW0FP24"/>
<evidence type="ECO:0000256" key="1">
    <source>
        <dbReference type="ARBA" id="ARBA00006961"/>
    </source>
</evidence>
<name>A0AAW0FP24_9APHY</name>
<dbReference type="EMBL" id="JASBNA010000032">
    <property type="protein sequence ID" value="KAK7683025.1"/>
    <property type="molecule type" value="Genomic_DNA"/>
</dbReference>
<dbReference type="PROSITE" id="PS50902">
    <property type="entry name" value="FLAVODOXIN_LIKE"/>
    <property type="match status" value="1"/>
</dbReference>
<feature type="compositionally biased region" description="Low complexity" evidence="2">
    <location>
        <begin position="13"/>
        <end position="24"/>
    </location>
</feature>
<dbReference type="GO" id="GO:0016020">
    <property type="term" value="C:membrane"/>
    <property type="evidence" value="ECO:0007669"/>
    <property type="project" value="TreeGrafter"/>
</dbReference>
<evidence type="ECO:0000313" key="4">
    <source>
        <dbReference type="EMBL" id="KAK7683025.1"/>
    </source>
</evidence>
<comment type="similarity">
    <text evidence="1">Belongs to the WrbA family.</text>
</comment>
<dbReference type="SUPFAM" id="SSF52218">
    <property type="entry name" value="Flavoproteins"/>
    <property type="match status" value="1"/>
</dbReference>
<dbReference type="PANTHER" id="PTHR30546:SF23">
    <property type="entry name" value="FLAVOPROTEIN-LIKE PROTEIN YCP4-RELATED"/>
    <property type="match status" value="1"/>
</dbReference>
<dbReference type="Pfam" id="PF03358">
    <property type="entry name" value="FMN_red"/>
    <property type="match status" value="1"/>
</dbReference>
<dbReference type="FunFam" id="3.40.50.360:FF:000001">
    <property type="entry name" value="NAD(P)H dehydrogenase (Quinone) FQR1-like"/>
    <property type="match status" value="1"/>
</dbReference>
<evidence type="ECO:0000256" key="2">
    <source>
        <dbReference type="SAM" id="MobiDB-lite"/>
    </source>
</evidence>
<dbReference type="NCBIfam" id="NF002999">
    <property type="entry name" value="PRK03767.1"/>
    <property type="match status" value="1"/>
</dbReference>
<dbReference type="GO" id="GO:0003955">
    <property type="term" value="F:NAD(P)H dehydrogenase (quinone) activity"/>
    <property type="evidence" value="ECO:0007669"/>
    <property type="project" value="InterPro"/>
</dbReference>
<dbReference type="InterPro" id="IPR005025">
    <property type="entry name" value="FMN_Rdtase-like_dom"/>
</dbReference>